<protein>
    <submittedName>
        <fullName evidence="3">Uncharacterized protein</fullName>
    </submittedName>
</protein>
<evidence type="ECO:0000313" key="3">
    <source>
        <dbReference type="EMBL" id="WIM04808.1"/>
    </source>
</evidence>
<feature type="transmembrane region" description="Helical" evidence="1">
    <location>
        <begin position="80"/>
        <end position="97"/>
    </location>
</feature>
<gene>
    <name evidence="3" type="ORF">OHM77_08850</name>
</gene>
<feature type="transmembrane region" description="Helical" evidence="1">
    <location>
        <begin position="134"/>
        <end position="157"/>
    </location>
</feature>
<evidence type="ECO:0000256" key="1">
    <source>
        <dbReference type="SAM" id="Phobius"/>
    </source>
</evidence>
<feature type="transmembrane region" description="Helical" evidence="1">
    <location>
        <begin position="219"/>
        <end position="244"/>
    </location>
</feature>
<evidence type="ECO:0000256" key="2">
    <source>
        <dbReference type="SAM" id="SignalP"/>
    </source>
</evidence>
<name>A0AA49FJS0_9PROT</name>
<dbReference type="EMBL" id="CP107246">
    <property type="protein sequence ID" value="WIM04808.1"/>
    <property type="molecule type" value="Genomic_DNA"/>
</dbReference>
<keyword evidence="1" id="KW-0812">Transmembrane</keyword>
<dbReference type="Proteomes" id="UP001234916">
    <property type="component" value="Chromosome"/>
</dbReference>
<feature type="signal peptide" evidence="2">
    <location>
        <begin position="1"/>
        <end position="24"/>
    </location>
</feature>
<feature type="transmembrane region" description="Helical" evidence="1">
    <location>
        <begin position="103"/>
        <end position="122"/>
    </location>
</feature>
<feature type="transmembrane region" description="Helical" evidence="1">
    <location>
        <begin position="52"/>
        <end position="73"/>
    </location>
</feature>
<accession>A0AA49FJS0</accession>
<proteinExistence type="predicted"/>
<keyword evidence="1" id="KW-0472">Membrane</keyword>
<keyword evidence="2" id="KW-0732">Signal</keyword>
<feature type="transmembrane region" description="Helical" evidence="1">
    <location>
        <begin position="304"/>
        <end position="324"/>
    </location>
</feature>
<sequence>MIFQPAIIALLLASALGVAMLAAAAPFALQVTRRWDIHSGSELQLALERRTYLFSTLVTFVLALQLVALLLFVFNADRMAVMFVGAMCAVGALNANAWGFPALIAQMAMFFLAAMWLAINHVDTRGRDYPLVKIKYGLLIGLLPALATVLALQWLYFSNLRADVITSCCGSLFSGEAKGLSGDLSALPPKPALIGFYAALGAAIAAAGHTAWHRTAGYVAATASAVAFVAAVAGILSFLSLYLYEHPHHHCPFCILKPEYDWQGYWLYVPLFAATAAGLGVGAIQPFRKVASLAAIIPAVTARLAGVAAGGFLLFAAAASVMIFRSNLVLLE</sequence>
<dbReference type="AlphaFoldDB" id="A0AA49FJS0"/>
<reference evidence="3" key="1">
    <citation type="journal article" date="2023" name="Nat. Microbiol.">
        <title>Enrichment and characterization of a nitric oxide-reducing microbial community in a continuous bioreactor.</title>
        <authorList>
            <person name="Garrido-Amador P."/>
            <person name="Stortenbeker N."/>
            <person name="Wessels H.J.C.T."/>
            <person name="Speth D.R."/>
            <person name="Garcia-Heredia I."/>
            <person name="Kartal B."/>
        </authorList>
    </citation>
    <scope>NUCLEOTIDE SEQUENCE</scope>
    <source>
        <strain evidence="3">MAG1</strain>
    </source>
</reference>
<keyword evidence="1" id="KW-1133">Transmembrane helix</keyword>
<feature type="transmembrane region" description="Helical" evidence="1">
    <location>
        <begin position="264"/>
        <end position="284"/>
    </location>
</feature>
<feature type="chain" id="PRO_5041396291" evidence="2">
    <location>
        <begin position="25"/>
        <end position="332"/>
    </location>
</feature>
<dbReference type="KEGG" id="npv:OHM77_08850"/>
<feature type="transmembrane region" description="Helical" evidence="1">
    <location>
        <begin position="192"/>
        <end position="212"/>
    </location>
</feature>
<organism evidence="3">
    <name type="scientific">Candidatus Nitricoxidivorans perseverans</name>
    <dbReference type="NCBI Taxonomy" id="2975601"/>
    <lineage>
        <taxon>Bacteria</taxon>
        <taxon>Pseudomonadati</taxon>
        <taxon>Pseudomonadota</taxon>
        <taxon>Betaproteobacteria</taxon>
        <taxon>Nitrosomonadales</taxon>
        <taxon>Sterolibacteriaceae</taxon>
        <taxon>Candidatus Nitricoxidivorans</taxon>
    </lineage>
</organism>